<proteinExistence type="predicted"/>
<organism evidence="1 2">
    <name type="scientific">Nelumbo nucifera</name>
    <name type="common">Sacred lotus</name>
    <dbReference type="NCBI Taxonomy" id="4432"/>
    <lineage>
        <taxon>Eukaryota</taxon>
        <taxon>Viridiplantae</taxon>
        <taxon>Streptophyta</taxon>
        <taxon>Embryophyta</taxon>
        <taxon>Tracheophyta</taxon>
        <taxon>Spermatophyta</taxon>
        <taxon>Magnoliopsida</taxon>
        <taxon>Proteales</taxon>
        <taxon>Nelumbonaceae</taxon>
        <taxon>Nelumbo</taxon>
    </lineage>
</organism>
<keyword evidence="2" id="KW-1185">Reference proteome</keyword>
<dbReference type="AlphaFoldDB" id="A0A822Z008"/>
<evidence type="ECO:0000313" key="1">
    <source>
        <dbReference type="EMBL" id="DAD37031.1"/>
    </source>
</evidence>
<accession>A0A822Z008</accession>
<comment type="caution">
    <text evidence="1">The sequence shown here is derived from an EMBL/GenBank/DDBJ whole genome shotgun (WGS) entry which is preliminary data.</text>
</comment>
<gene>
    <name evidence="1" type="ORF">HUJ06_007672</name>
</gene>
<reference evidence="1 2" key="1">
    <citation type="journal article" date="2020" name="Mol. Biol. Evol.">
        <title>Distinct Expression and Methylation Patterns for Genes with Different Fates following a Single Whole-Genome Duplication in Flowering Plants.</title>
        <authorList>
            <person name="Shi T."/>
            <person name="Rahmani R.S."/>
            <person name="Gugger P.F."/>
            <person name="Wang M."/>
            <person name="Li H."/>
            <person name="Zhang Y."/>
            <person name="Li Z."/>
            <person name="Wang Q."/>
            <person name="Van de Peer Y."/>
            <person name="Marchal K."/>
            <person name="Chen J."/>
        </authorList>
    </citation>
    <scope>NUCLEOTIDE SEQUENCE [LARGE SCALE GENOMIC DNA]</scope>
    <source>
        <tissue evidence="1">Leaf</tissue>
    </source>
</reference>
<evidence type="ECO:0000313" key="2">
    <source>
        <dbReference type="Proteomes" id="UP000607653"/>
    </source>
</evidence>
<protein>
    <submittedName>
        <fullName evidence="1">Uncharacterized protein</fullName>
    </submittedName>
</protein>
<dbReference type="EMBL" id="DUZY01000004">
    <property type="protein sequence ID" value="DAD37031.1"/>
    <property type="molecule type" value="Genomic_DNA"/>
</dbReference>
<name>A0A822Z008_NELNU</name>
<dbReference type="Proteomes" id="UP000607653">
    <property type="component" value="Unassembled WGS sequence"/>
</dbReference>
<sequence length="104" mass="11579">MLMMAPKMAVSGGKVAWEKKMVVLTKNEVRDWRVILDVVASKLELKEAAILMPFKPNRVILDTGITQPSFCTLGTSKGLVMVEILPLCFFPGSINILTIKYKKP</sequence>